<comment type="cofactor">
    <cofactor evidence="10">
        <name>Mg(2+)</name>
        <dbReference type="ChEBI" id="CHEBI:18420"/>
    </cofactor>
</comment>
<evidence type="ECO:0000313" key="13">
    <source>
        <dbReference type="Proteomes" id="UP000824221"/>
    </source>
</evidence>
<evidence type="ECO:0000256" key="10">
    <source>
        <dbReference type="HAMAP-Rule" id="MF_01987"/>
    </source>
</evidence>
<gene>
    <name evidence="10" type="primary">deoK</name>
    <name evidence="12" type="ORF">H9797_04135</name>
</gene>
<dbReference type="Pfam" id="PF00294">
    <property type="entry name" value="PfkB"/>
    <property type="match status" value="1"/>
</dbReference>
<keyword evidence="4 10" id="KW-0547">Nucleotide-binding</keyword>
<evidence type="ECO:0000256" key="9">
    <source>
        <dbReference type="ARBA" id="ARBA00023277"/>
    </source>
</evidence>
<dbReference type="CDD" id="cd01174">
    <property type="entry name" value="ribokinase"/>
    <property type="match status" value="1"/>
</dbReference>
<evidence type="ECO:0000256" key="5">
    <source>
        <dbReference type="ARBA" id="ARBA00022777"/>
    </source>
</evidence>
<evidence type="ECO:0000256" key="7">
    <source>
        <dbReference type="ARBA" id="ARBA00022842"/>
    </source>
</evidence>
<keyword evidence="2 10" id="KW-0808">Transferase</keyword>
<evidence type="ECO:0000256" key="4">
    <source>
        <dbReference type="ARBA" id="ARBA00022741"/>
    </source>
</evidence>
<dbReference type="SUPFAM" id="SSF53613">
    <property type="entry name" value="Ribokinase-like"/>
    <property type="match status" value="1"/>
</dbReference>
<feature type="binding site" evidence="10">
    <location>
        <position position="171"/>
    </location>
    <ligand>
        <name>ATP</name>
        <dbReference type="ChEBI" id="CHEBI:30616"/>
    </ligand>
</feature>
<reference evidence="12" key="1">
    <citation type="journal article" date="2021" name="PeerJ">
        <title>Extensive microbial diversity within the chicken gut microbiome revealed by metagenomics and culture.</title>
        <authorList>
            <person name="Gilroy R."/>
            <person name="Ravi A."/>
            <person name="Getino M."/>
            <person name="Pursley I."/>
            <person name="Horton D.L."/>
            <person name="Alikhan N.F."/>
            <person name="Baker D."/>
            <person name="Gharbi K."/>
            <person name="Hall N."/>
            <person name="Watson M."/>
            <person name="Adriaenssens E.M."/>
            <person name="Foster-Nyarko E."/>
            <person name="Jarju S."/>
            <person name="Secka A."/>
            <person name="Antonio M."/>
            <person name="Oren A."/>
            <person name="Chaudhuri R.R."/>
            <person name="La Ragione R."/>
            <person name="Hildebrand F."/>
            <person name="Pallen M.J."/>
        </authorList>
    </citation>
    <scope>NUCLEOTIDE SEQUENCE</scope>
    <source>
        <strain evidence="12">CHK156-179</strain>
    </source>
</reference>
<accession>A0A9D2KGU6</accession>
<dbReference type="InterPro" id="IPR002139">
    <property type="entry name" value="Ribo/fructo_kinase"/>
</dbReference>
<keyword evidence="3 10" id="KW-0479">Metal-binding</keyword>
<name>A0A9D2KGU6_9FIRM</name>
<keyword evidence="7 10" id="KW-0460">Magnesium</keyword>
<evidence type="ECO:0000259" key="11">
    <source>
        <dbReference type="Pfam" id="PF00294"/>
    </source>
</evidence>
<comment type="caution">
    <text evidence="10">Lacks conserved residue(s) required for the propagation of feature annotation.</text>
</comment>
<keyword evidence="8 10" id="KW-0630">Potassium</keyword>
<dbReference type="GO" id="GO:0004747">
    <property type="term" value="F:ribokinase activity"/>
    <property type="evidence" value="ECO:0007669"/>
    <property type="project" value="InterPro"/>
</dbReference>
<feature type="domain" description="Carbohydrate kinase PfkB" evidence="11">
    <location>
        <begin position="5"/>
        <end position="279"/>
    </location>
</feature>
<comment type="subunit">
    <text evidence="10">Homodimer.</text>
</comment>
<dbReference type="AlphaFoldDB" id="A0A9D2KGU6"/>
<feature type="binding site" evidence="10">
    <location>
        <position position="239"/>
    </location>
    <ligand>
        <name>substrate</name>
    </ligand>
</feature>
<dbReference type="InterPro" id="IPR029056">
    <property type="entry name" value="Ribokinase-like"/>
</dbReference>
<feature type="active site" description="Proton acceptor" evidence="10">
    <location>
        <position position="239"/>
    </location>
</feature>
<dbReference type="InterPro" id="IPR011611">
    <property type="entry name" value="PfkB_dom"/>
</dbReference>
<comment type="function">
    <text evidence="10">Catalyzes the ATP-dependent phosphorylation of 2-deoxy-D-ribose to 2-deoxy-D-ribose 5-phosphate (dRib-5P), allowing the use of deoxyribose as the sole carbon source.</text>
</comment>
<dbReference type="InterPro" id="IPR011877">
    <property type="entry name" value="Ribokinase"/>
</dbReference>
<comment type="subcellular location">
    <subcellularLocation>
        <location evidence="10">Cytoplasm</location>
    </subcellularLocation>
</comment>
<evidence type="ECO:0000313" key="12">
    <source>
        <dbReference type="EMBL" id="HJA02553.1"/>
    </source>
</evidence>
<keyword evidence="10" id="KW-0963">Cytoplasm</keyword>
<evidence type="ECO:0000256" key="3">
    <source>
        <dbReference type="ARBA" id="ARBA00022723"/>
    </source>
</evidence>
<dbReference type="GO" id="GO:0005524">
    <property type="term" value="F:ATP binding"/>
    <property type="evidence" value="ECO:0007669"/>
    <property type="project" value="UniProtKB-UniRule"/>
</dbReference>
<evidence type="ECO:0000256" key="2">
    <source>
        <dbReference type="ARBA" id="ARBA00022679"/>
    </source>
</evidence>
<reference evidence="12" key="2">
    <citation type="submission" date="2021-04" db="EMBL/GenBank/DDBJ databases">
        <authorList>
            <person name="Gilroy R."/>
        </authorList>
    </citation>
    <scope>NUCLEOTIDE SEQUENCE</scope>
    <source>
        <strain evidence="12">CHK156-179</strain>
    </source>
</reference>
<dbReference type="EMBL" id="DXAJ01000062">
    <property type="protein sequence ID" value="HJA02553.1"/>
    <property type="molecule type" value="Genomic_DNA"/>
</dbReference>
<sequence length="296" mass="31255">MDLVIRAARVPQGGETILGEGFLSNPGGKGANQAVAVAKLGGEAYMVGCVGREFGADLLETLQKYGVHADHVRRETDLSSGIAVIIVADGDNRIILDTASNGRTDEALVARAFADAKEGDYLLVQLEIGLPTVAYALKEAKKRGMITVLNPAPAAKLPQALYADCDWFVPNQTEAQFYTGIYPLDEESIRRCAEKLGRLGVKNVLITLGTDGSASVSKGVFRRVDPVPAAAVDTTAAGDTYVGAFVTRLSEGAEIETAMHFASTASALTVTRRGAQCAIPLRAEVEAYAKEQGVII</sequence>
<comment type="similarity">
    <text evidence="1">Belongs to the carbohydrate kinase pfkB family.</text>
</comment>
<organism evidence="12 13">
    <name type="scientific">Candidatus Gallimonas gallistercoris</name>
    <dbReference type="NCBI Taxonomy" id="2838602"/>
    <lineage>
        <taxon>Bacteria</taxon>
        <taxon>Bacillati</taxon>
        <taxon>Bacillota</taxon>
        <taxon>Clostridia</taxon>
        <taxon>Candidatus Gallimonas</taxon>
    </lineage>
</organism>
<dbReference type="HAMAP" id="MF_01987">
    <property type="entry name" value="Ribokinase"/>
    <property type="match status" value="1"/>
</dbReference>
<evidence type="ECO:0000256" key="1">
    <source>
        <dbReference type="ARBA" id="ARBA00005380"/>
    </source>
</evidence>
<dbReference type="InterPro" id="IPR002173">
    <property type="entry name" value="Carboh/pur_kinase_PfkB_CS"/>
</dbReference>
<comment type="caution">
    <text evidence="12">The sequence shown here is derived from an EMBL/GenBank/DDBJ whole genome shotgun (WGS) entry which is preliminary data.</text>
</comment>
<protein>
    <recommendedName>
        <fullName evidence="10">Deoxyribokinase</fullName>
        <shortName evidence="10">dRK</shortName>
        <ecNumber evidence="10">2.7.1.229</ecNumber>
    </recommendedName>
    <alternativeName>
        <fullName evidence="10">ATP:2-deoxy-D-ribose 5-phosphotransferase</fullName>
    </alternativeName>
</protein>
<comment type="catalytic activity">
    <reaction evidence="10">
        <text>2-deoxy-D-ribose + ATP = 2-deoxy-D-ribose 5-phosphate + ADP + H(+)</text>
        <dbReference type="Rhea" id="RHEA:30871"/>
        <dbReference type="ChEBI" id="CHEBI:15378"/>
        <dbReference type="ChEBI" id="CHEBI:30616"/>
        <dbReference type="ChEBI" id="CHEBI:62877"/>
        <dbReference type="ChEBI" id="CHEBI:90761"/>
        <dbReference type="ChEBI" id="CHEBI:456216"/>
        <dbReference type="EC" id="2.7.1.229"/>
    </reaction>
</comment>
<dbReference type="GO" id="GO:0006014">
    <property type="term" value="P:D-ribose metabolic process"/>
    <property type="evidence" value="ECO:0007669"/>
    <property type="project" value="InterPro"/>
</dbReference>
<feature type="site" description="Important for substrate specificity" evidence="10">
    <location>
        <position position="1"/>
    </location>
</feature>
<dbReference type="PROSITE" id="PS00583">
    <property type="entry name" value="PFKB_KINASES_1"/>
    <property type="match status" value="1"/>
</dbReference>
<feature type="binding site" evidence="10">
    <location>
        <position position="274"/>
    </location>
    <ligand>
        <name>K(+)</name>
        <dbReference type="ChEBI" id="CHEBI:29103"/>
    </ligand>
</feature>
<evidence type="ECO:0000256" key="6">
    <source>
        <dbReference type="ARBA" id="ARBA00022840"/>
    </source>
</evidence>
<keyword evidence="6 10" id="KW-0067">ATP-binding</keyword>
<dbReference type="GO" id="GO:0005737">
    <property type="term" value="C:cytoplasm"/>
    <property type="evidence" value="ECO:0007669"/>
    <property type="project" value="UniProtKB-SubCell"/>
</dbReference>
<feature type="binding site" evidence="10">
    <location>
        <begin position="207"/>
        <end position="212"/>
    </location>
    <ligand>
        <name>ATP</name>
        <dbReference type="ChEBI" id="CHEBI:30616"/>
    </ligand>
</feature>
<dbReference type="PRINTS" id="PR00990">
    <property type="entry name" value="RIBOKINASE"/>
</dbReference>
<feature type="binding site" evidence="10">
    <location>
        <position position="269"/>
    </location>
    <ligand>
        <name>K(+)</name>
        <dbReference type="ChEBI" id="CHEBI:29103"/>
    </ligand>
</feature>
<dbReference type="GO" id="GO:0046872">
    <property type="term" value="F:metal ion binding"/>
    <property type="evidence" value="ECO:0007669"/>
    <property type="project" value="UniProtKB-KW"/>
</dbReference>
<dbReference type="EC" id="2.7.1.229" evidence="10"/>
<feature type="binding site" evidence="10">
    <location>
        <position position="272"/>
    </location>
    <ligand>
        <name>K(+)</name>
        <dbReference type="ChEBI" id="CHEBI:29103"/>
    </ligand>
</feature>
<feature type="binding site" evidence="10">
    <location>
        <position position="233"/>
    </location>
    <ligand>
        <name>K(+)</name>
        <dbReference type="ChEBI" id="CHEBI:29103"/>
    </ligand>
</feature>
<evidence type="ECO:0000256" key="8">
    <source>
        <dbReference type="ARBA" id="ARBA00022958"/>
    </source>
</evidence>
<feature type="binding site" evidence="10">
    <location>
        <begin position="28"/>
        <end position="32"/>
    </location>
    <ligand>
        <name>substrate</name>
    </ligand>
</feature>
<feature type="binding site" evidence="10">
    <location>
        <begin position="238"/>
        <end position="239"/>
    </location>
    <ligand>
        <name>ATP</name>
        <dbReference type="ChEBI" id="CHEBI:30616"/>
    </ligand>
</feature>
<dbReference type="PANTHER" id="PTHR10584:SF166">
    <property type="entry name" value="RIBOKINASE"/>
    <property type="match status" value="1"/>
</dbReference>
<dbReference type="Proteomes" id="UP000824221">
    <property type="component" value="Unassembled WGS sequence"/>
</dbReference>
<dbReference type="PROSITE" id="PS00584">
    <property type="entry name" value="PFKB_KINASES_2"/>
    <property type="match status" value="1"/>
</dbReference>
<keyword evidence="9 10" id="KW-0119">Carbohydrate metabolism</keyword>
<comment type="similarity">
    <text evidence="10">Belongs to the carbohydrate kinase PfkB family. Deoxyribokinase subfamily.</text>
</comment>
<proteinExistence type="inferred from homology"/>
<dbReference type="Gene3D" id="3.40.1190.20">
    <property type="match status" value="1"/>
</dbReference>
<dbReference type="PANTHER" id="PTHR10584">
    <property type="entry name" value="SUGAR KINASE"/>
    <property type="match status" value="1"/>
</dbReference>
<feature type="binding site" evidence="10">
    <location>
        <position position="127"/>
    </location>
    <ligand>
        <name>substrate</name>
    </ligand>
</feature>
<keyword evidence="5 10" id="KW-0418">Kinase</keyword>
<feature type="binding site" evidence="10">
    <location>
        <position position="235"/>
    </location>
    <ligand>
        <name>K(+)</name>
        <dbReference type="ChEBI" id="CHEBI:29103"/>
    </ligand>
</feature>